<name>A0AB73FTI9_9BURK</name>
<reference evidence="2 3" key="1">
    <citation type="submission" date="2015-11" db="EMBL/GenBank/DDBJ databases">
        <title>Expanding the genomic diversity of Burkholderia species for the development of highly accurate diagnostics.</title>
        <authorList>
            <person name="Sahl J."/>
            <person name="Keim P."/>
            <person name="Wagner D."/>
        </authorList>
    </citation>
    <scope>NUCLEOTIDE SEQUENCE [LARGE SCALE GENOMIC DNA]</scope>
    <source>
        <strain evidence="2 3">MSMB2058</strain>
    </source>
</reference>
<organism evidence="2 3">
    <name type="scientific">Burkholderia ubonensis</name>
    <dbReference type="NCBI Taxonomy" id="101571"/>
    <lineage>
        <taxon>Bacteria</taxon>
        <taxon>Pseudomonadati</taxon>
        <taxon>Pseudomonadota</taxon>
        <taxon>Betaproteobacteria</taxon>
        <taxon>Burkholderiales</taxon>
        <taxon>Burkholderiaceae</taxon>
        <taxon>Burkholderia</taxon>
        <taxon>Burkholderia cepacia complex</taxon>
    </lineage>
</organism>
<gene>
    <name evidence="2" type="ORF">WJ53_17625</name>
</gene>
<evidence type="ECO:0008006" key="4">
    <source>
        <dbReference type="Google" id="ProtNLM"/>
    </source>
</evidence>
<evidence type="ECO:0000313" key="3">
    <source>
        <dbReference type="Proteomes" id="UP000061665"/>
    </source>
</evidence>
<comment type="caution">
    <text evidence="2">The sequence shown here is derived from an EMBL/GenBank/DDBJ whole genome shotgun (WGS) entry which is preliminary data.</text>
</comment>
<dbReference type="RefSeq" id="WP_059906239.1">
    <property type="nucleotide sequence ID" value="NZ_LOYI01000038.1"/>
</dbReference>
<dbReference type="EMBL" id="LOZE01000121">
    <property type="protein sequence ID" value="KVM23299.1"/>
    <property type="molecule type" value="Genomic_DNA"/>
</dbReference>
<dbReference type="Proteomes" id="UP000061665">
    <property type="component" value="Unassembled WGS sequence"/>
</dbReference>
<dbReference type="AlphaFoldDB" id="A0AB73FTI9"/>
<accession>A0AB73FTI9</accession>
<evidence type="ECO:0000256" key="1">
    <source>
        <dbReference type="SAM" id="MobiDB-lite"/>
    </source>
</evidence>
<proteinExistence type="predicted"/>
<protein>
    <recommendedName>
        <fullName evidence="4">Transcription elongation protein SprT</fullName>
    </recommendedName>
</protein>
<feature type="region of interest" description="Disordered" evidence="1">
    <location>
        <begin position="162"/>
        <end position="198"/>
    </location>
</feature>
<sequence length="241" mass="25901">MVPPAQSESVKLNRETWLNSMATLMAPRFAELGKPLPKFRVTIGWTSGGKNDNATGECWSPRVSEDGHFEIFLTPRRADSMAVACTLAHELTHAAVGLAEGHKGEFARVARALGFTGRLTHAQQPPALQAWIQPMIDKLGTLPHAAIMPDGPRTLIDISAIMGDTKRKPVEDGGDDEGTSKAEPLNNKPPRQSTRMHKTECTECGYTARVSAKWLKVGAPLCPAGHGPMAYDVGPVEGSGD</sequence>
<evidence type="ECO:0000313" key="2">
    <source>
        <dbReference type="EMBL" id="KVM23299.1"/>
    </source>
</evidence>